<keyword evidence="20" id="KW-1185">Reference proteome</keyword>
<organism evidence="19 20">
    <name type="scientific">Pendulispora brunnea</name>
    <dbReference type="NCBI Taxonomy" id="2905690"/>
    <lineage>
        <taxon>Bacteria</taxon>
        <taxon>Pseudomonadati</taxon>
        <taxon>Myxococcota</taxon>
        <taxon>Myxococcia</taxon>
        <taxon>Myxococcales</taxon>
        <taxon>Sorangiineae</taxon>
        <taxon>Pendulisporaceae</taxon>
        <taxon>Pendulispora</taxon>
    </lineage>
</organism>
<dbReference type="InterPro" id="IPR000086">
    <property type="entry name" value="NUDIX_hydrolase_dom"/>
</dbReference>
<dbReference type="PANTHER" id="PTHR47707">
    <property type="entry name" value="8-OXO-DGTP DIPHOSPHATASE"/>
    <property type="match status" value="1"/>
</dbReference>
<comment type="cofactor">
    <cofactor evidence="1">
        <name>Mg(2+)</name>
        <dbReference type="ChEBI" id="CHEBI:18420"/>
    </cofactor>
</comment>
<evidence type="ECO:0000313" key="20">
    <source>
        <dbReference type="Proteomes" id="UP001379533"/>
    </source>
</evidence>
<evidence type="ECO:0000256" key="1">
    <source>
        <dbReference type="ARBA" id="ARBA00001946"/>
    </source>
</evidence>
<comment type="catalytic activity">
    <reaction evidence="10">
        <text>8-oxo-dGTP + H2O = 8-oxo-dGMP + diphosphate + H(+)</text>
        <dbReference type="Rhea" id="RHEA:31575"/>
        <dbReference type="ChEBI" id="CHEBI:15377"/>
        <dbReference type="ChEBI" id="CHEBI:15378"/>
        <dbReference type="ChEBI" id="CHEBI:33019"/>
        <dbReference type="ChEBI" id="CHEBI:63224"/>
        <dbReference type="ChEBI" id="CHEBI:77896"/>
        <dbReference type="EC" id="3.6.1.55"/>
    </reaction>
</comment>
<dbReference type="SUPFAM" id="SSF55811">
    <property type="entry name" value="Nudix"/>
    <property type="match status" value="1"/>
</dbReference>
<comment type="similarity">
    <text evidence="2 17">Belongs to the Nudix hydrolase family.</text>
</comment>
<keyword evidence="3" id="KW-0515">Mutator protein</keyword>
<evidence type="ECO:0000256" key="14">
    <source>
        <dbReference type="ARBA" id="ARBA00041592"/>
    </source>
</evidence>
<evidence type="ECO:0000256" key="6">
    <source>
        <dbReference type="ARBA" id="ARBA00022763"/>
    </source>
</evidence>
<evidence type="ECO:0000259" key="18">
    <source>
        <dbReference type="PROSITE" id="PS51462"/>
    </source>
</evidence>
<dbReference type="InterPro" id="IPR015797">
    <property type="entry name" value="NUDIX_hydrolase-like_dom_sf"/>
</dbReference>
<dbReference type="Proteomes" id="UP001379533">
    <property type="component" value="Chromosome"/>
</dbReference>
<feature type="domain" description="Nudix hydrolase" evidence="18">
    <location>
        <begin position="1"/>
        <end position="131"/>
    </location>
</feature>
<keyword evidence="9" id="KW-0234">DNA repair</keyword>
<evidence type="ECO:0000256" key="9">
    <source>
        <dbReference type="ARBA" id="ARBA00023204"/>
    </source>
</evidence>
<evidence type="ECO:0000256" key="4">
    <source>
        <dbReference type="ARBA" id="ARBA00022705"/>
    </source>
</evidence>
<evidence type="ECO:0000256" key="2">
    <source>
        <dbReference type="ARBA" id="ARBA00005582"/>
    </source>
</evidence>
<dbReference type="RefSeq" id="WP_394842875.1">
    <property type="nucleotide sequence ID" value="NZ_CP089982.1"/>
</dbReference>
<keyword evidence="8" id="KW-0460">Magnesium</keyword>
<evidence type="ECO:0000256" key="5">
    <source>
        <dbReference type="ARBA" id="ARBA00022723"/>
    </source>
</evidence>
<keyword evidence="7 17" id="KW-0378">Hydrolase</keyword>
<evidence type="ECO:0000256" key="10">
    <source>
        <dbReference type="ARBA" id="ARBA00035861"/>
    </source>
</evidence>
<dbReference type="Pfam" id="PF00293">
    <property type="entry name" value="NUDIX"/>
    <property type="match status" value="1"/>
</dbReference>
<protein>
    <recommendedName>
        <fullName evidence="13">8-oxo-dGTP diphosphatase</fullName>
        <ecNumber evidence="12">3.6.1.55</ecNumber>
    </recommendedName>
    <alternativeName>
        <fullName evidence="16">7,8-dihydro-8-oxoguanine-triphosphatase</fullName>
    </alternativeName>
    <alternativeName>
        <fullName evidence="15">Mutator protein MutT</fullName>
    </alternativeName>
    <alternativeName>
        <fullName evidence="14">dGTP pyrophosphohydrolase</fullName>
    </alternativeName>
</protein>
<dbReference type="PRINTS" id="PR00502">
    <property type="entry name" value="NUDIXFAMILY"/>
</dbReference>
<keyword evidence="6" id="KW-0227">DNA damage</keyword>
<evidence type="ECO:0000256" key="13">
    <source>
        <dbReference type="ARBA" id="ARBA00040794"/>
    </source>
</evidence>
<evidence type="ECO:0000256" key="3">
    <source>
        <dbReference type="ARBA" id="ARBA00022457"/>
    </source>
</evidence>
<dbReference type="InterPro" id="IPR020476">
    <property type="entry name" value="Nudix_hydrolase"/>
</dbReference>
<proteinExistence type="inferred from homology"/>
<dbReference type="PANTHER" id="PTHR47707:SF1">
    <property type="entry name" value="NUDIX HYDROLASE FAMILY PROTEIN"/>
    <property type="match status" value="1"/>
</dbReference>
<evidence type="ECO:0000256" key="12">
    <source>
        <dbReference type="ARBA" id="ARBA00038905"/>
    </source>
</evidence>
<name>A0ABZ2K4H6_9BACT</name>
<dbReference type="EMBL" id="CP089982">
    <property type="protein sequence ID" value="WXA92258.1"/>
    <property type="molecule type" value="Genomic_DNA"/>
</dbReference>
<accession>A0ABZ2K4H6</accession>
<reference evidence="19 20" key="1">
    <citation type="submission" date="2021-12" db="EMBL/GenBank/DDBJ databases">
        <title>Discovery of the Pendulisporaceae a myxobacterial family with distinct sporulation behavior and unique specialized metabolism.</title>
        <authorList>
            <person name="Garcia R."/>
            <person name="Popoff A."/>
            <person name="Bader C.D."/>
            <person name="Loehr J."/>
            <person name="Walesch S."/>
            <person name="Walt C."/>
            <person name="Boldt J."/>
            <person name="Bunk B."/>
            <person name="Haeckl F.J.F.P.J."/>
            <person name="Gunesch A.P."/>
            <person name="Birkelbach J."/>
            <person name="Nuebel U."/>
            <person name="Pietschmann T."/>
            <person name="Bach T."/>
            <person name="Mueller R."/>
        </authorList>
    </citation>
    <scope>NUCLEOTIDE SEQUENCE [LARGE SCALE GENOMIC DNA]</scope>
    <source>
        <strain evidence="19 20">MSr12523</strain>
    </source>
</reference>
<dbReference type="InterPro" id="IPR047127">
    <property type="entry name" value="MutT-like"/>
</dbReference>
<evidence type="ECO:0000256" key="17">
    <source>
        <dbReference type="RuleBase" id="RU003476"/>
    </source>
</evidence>
<evidence type="ECO:0000256" key="16">
    <source>
        <dbReference type="ARBA" id="ARBA00042798"/>
    </source>
</evidence>
<gene>
    <name evidence="19" type="ORF">LZC95_38110</name>
</gene>
<dbReference type="PROSITE" id="PS00893">
    <property type="entry name" value="NUDIX_BOX"/>
    <property type="match status" value="1"/>
</dbReference>
<sequence length="137" mass="14842">MHTVIVAAAVLIEGNRVLLTQRKAGAHLAGSWEFPGGKVEPGEDPKAALARELAEEVGIVVRIGEIVDVTFHRYDDANKAVLLLFYEAERTTDSPAPHAVDVADLRWATADELQPADFPPADVAILAKVRHRLSCLV</sequence>
<evidence type="ECO:0000313" key="19">
    <source>
        <dbReference type="EMBL" id="WXA92258.1"/>
    </source>
</evidence>
<dbReference type="CDD" id="cd03425">
    <property type="entry name" value="NUDIX_MutT_NudA_like"/>
    <property type="match status" value="1"/>
</dbReference>
<evidence type="ECO:0000256" key="15">
    <source>
        <dbReference type="ARBA" id="ARBA00041979"/>
    </source>
</evidence>
<comment type="catalytic activity">
    <reaction evidence="11">
        <text>8-oxo-GTP + H2O = 8-oxo-GMP + diphosphate + H(+)</text>
        <dbReference type="Rhea" id="RHEA:67616"/>
        <dbReference type="ChEBI" id="CHEBI:15377"/>
        <dbReference type="ChEBI" id="CHEBI:15378"/>
        <dbReference type="ChEBI" id="CHEBI:33019"/>
        <dbReference type="ChEBI" id="CHEBI:143553"/>
        <dbReference type="ChEBI" id="CHEBI:145694"/>
    </reaction>
</comment>
<keyword evidence="5" id="KW-0479">Metal-binding</keyword>
<evidence type="ECO:0000256" key="8">
    <source>
        <dbReference type="ARBA" id="ARBA00022842"/>
    </source>
</evidence>
<dbReference type="PROSITE" id="PS51462">
    <property type="entry name" value="NUDIX"/>
    <property type="match status" value="1"/>
</dbReference>
<evidence type="ECO:0000256" key="7">
    <source>
        <dbReference type="ARBA" id="ARBA00022801"/>
    </source>
</evidence>
<dbReference type="InterPro" id="IPR020084">
    <property type="entry name" value="NUDIX_hydrolase_CS"/>
</dbReference>
<dbReference type="Gene3D" id="3.90.79.10">
    <property type="entry name" value="Nucleoside Triphosphate Pyrophosphohydrolase"/>
    <property type="match status" value="1"/>
</dbReference>
<evidence type="ECO:0000256" key="11">
    <source>
        <dbReference type="ARBA" id="ARBA00036904"/>
    </source>
</evidence>
<keyword evidence="4" id="KW-0235">DNA replication</keyword>
<dbReference type="EC" id="3.6.1.55" evidence="12"/>